<dbReference type="InterPro" id="IPR036056">
    <property type="entry name" value="Fibrinogen-like_C"/>
</dbReference>
<feature type="region of interest" description="Disordered" evidence="3">
    <location>
        <begin position="581"/>
        <end position="625"/>
    </location>
</feature>
<feature type="compositionally biased region" description="Basic residues" evidence="3">
    <location>
        <begin position="3119"/>
        <end position="3131"/>
    </location>
</feature>
<dbReference type="InterPro" id="IPR027417">
    <property type="entry name" value="P-loop_NTPase"/>
</dbReference>
<dbReference type="PANTHER" id="PTHR19871">
    <property type="entry name" value="BETA TRANSDUCIN-RELATED PROTEIN"/>
    <property type="match status" value="1"/>
</dbReference>
<dbReference type="InterPro" id="IPR057588">
    <property type="entry name" value="NWD1/2-like_WH"/>
</dbReference>
<dbReference type="PROSITE" id="PS50837">
    <property type="entry name" value="NACHT"/>
    <property type="match status" value="1"/>
</dbReference>
<feature type="transmembrane region" description="Helical" evidence="4">
    <location>
        <begin position="1055"/>
        <end position="1079"/>
    </location>
</feature>
<dbReference type="Gene3D" id="3.90.215.10">
    <property type="entry name" value="Gamma Fibrinogen, chain A, domain 1"/>
    <property type="match status" value="1"/>
</dbReference>
<dbReference type="Gene3D" id="4.10.530.10">
    <property type="entry name" value="Gamma-fibrinogen Carboxyl Terminal Fragment, domain 2"/>
    <property type="match status" value="1"/>
</dbReference>
<dbReference type="SUPFAM" id="SSF56496">
    <property type="entry name" value="Fibrinogen C-terminal domain-like"/>
    <property type="match status" value="1"/>
</dbReference>
<sequence>RIRGSQTPHVSSQLFNSARPERVAGGDQHAAAIGDEPEGDLSQISTLAHTIDAAHHYAGRPRALASKASRRMSTRRRGLRICRQASVIAERTVEATVEKAPTVRPSSLAATESHSLPAISAATFLATRWSRILSSTGARSSRFKVFEPTRPRNMPNRPPPPLLPPAAGAALPASAAPSLSLSSSPASAESTGWTLSSFRSPIMSRFCFISAGSAAASPESLAPFGPVGLSSLRSSASISALDSLLSAQTVFCFTRLPDPVSEPVLEATVGDVCLLALPPSFLAANRSRLRSRVSSSSWPLLPAAAGGASVGFFDSAAGAAGWALAGALALAPFLADLAPGADLFSWTSRIQRAHLLGPLGVGPGGGLAGLQHPGVDGLEVVKSGSELAAGQLVFVLVTEFPMNVVKELVNIVELQHLLNASPPPPRSCRSTERISAFTELVNRVLVDGKHQSTRPPRLNMNVTLSALGKKARDGFCRCGSGASSGAASSSSGRGSYDECVSGLDQLAAAKIASVNKLARLLGEEVKSDDKVLFDHCPVGRSRRNAFANIFCGLPSRGLRRLFAVYGIDEVQTKAPYESLDLDEEARRERRHRRELQAAADASRSSRGQRQQRKHRAHSAMDPSRRRLLPAFASADNRKQAPATDCGLALGSDHVAHQLKSPPAQDGGRELRWPDRTGSRSRRSRPHFCMRAMQTLYAHVLLFCSVSVLISADKTFTSVHEDLDEYLLIKADSVPSRSACIVEAQRNDEVSAVAYSETDRSCRQFKCKLGRSGCRKCRNHRNSSLPTVWIPEIKDCWTTFQHRVDASGQFSRGWNEYLAEFGQGENANFWIGLEKLHQLTRNGNSRVRWEFSDWNGTWYWAENTHFSVSDASDKFRVSMGPLDTARSNVGQVPLDDGRSMDGMRFSTIDSDNDLNIASCAGMYNSAWWYRSCVSFDPNPCLFLSTGSPESDGLRPGVERSGLRVRRAACSRLKKPVESGKLNARPMSDFGAILFETATGNCSRARLRSQCYGCSSRPDYQLEYACAAVLALLGVCLNAAALTVFPDMRGHNRSLWLNLGWLCIGEIICNSGYLLLAAIHLPTDCMFAAPVPRPGLCLPLLRLATIGATLNNLGLRLRNWQIVLLSAARLETLLCSPSGRWRVLRRPLVNRWAIGILAVLSLADSTGSFFMNRFVQCGRDEVYLVPNNGLPAALLAHLRLVALVGVSSVGVIAITFAKRRSSSVSAYLCMRATRIVLPLSLVFISLNCPTFVCALLRFIKNRRCNTRILNLLMLVDSLVNFVVYCVRLRLRLRRCWLNIAPCFGAHATEARNGGAGGTDRAAGNQAAMADKQGGGRVHFNPDHLLNHTDDITIERGTDGESIDIQLGFLQVGHVYEIMLPALRHQLGQNPVSNSRSQVKLLSCCNGSDGDQFVFQLFAQTEGLMLATVLLKSSTTDQMLIVRFHGRVLGRLDDLPIMNSRVVRIFLSSTFSDMGTERNYLMQHVNPRLKKFCRDSFGLEFQTIDMRWGVGDEVQLDHQGPYMCYQEIDNSLIMSAGPYFICLLGQRYGNQPPAALVEVDVFNNIVEALKEDGRDVSCLHEWYTIDENNKPPICVLRPIATLAEAADKELLKAARQRWEAVQDSIIGLMKRGAELCLQKTLISHATMKKFTASVTEIGGDQRNIVKTSAKALAFVREFSDLESQRDFSRGKMFKFIDLTDSVNEDGEAVKVLDEAVNAMVKELNRHVLTRMAGSNSFTYSLKWTNDAEGVGMSSHKDYLEKFGSDYCDNVKRLVAESVRESMRLRSDDLYSEVLQHSTACVNYVKKFQGRQEIIDKVKAYVQASNTTEPLVVYGDSGSGKTSLLGKAASLVRSWLPESDSKDAIVLLRFLGTSPGTSSIRQTLKYLCRQLAVFGNEDDQEKCESLDDFKEILNTFYSMLERMGQFRRILVFLDSVDQLDSSDGAYHLTWVRTPLPANVKMVVSTLPNMFDLLKTFKGKLPNPDFYVEVTPLETSLCTSILSALLSEQGRTLNEQQWALVEQAFSKCSLPIYVHLLYHEVLRWRSYQQVDESSLRYTVRQAIFQLFEKLELKHGRLFTSHALAFITASRNGLSESELEDLLSLDDAVLIDVFQHHLPPFIRIPPICWARLRHDIGSYLVEREADNIRVVFWYHRQFIEVAQEYFLSDEKTRRDIHSIMADYFLGLWSGRRKKFVYPAYLRKKLNLPEFSMEDRAVPEQPFVLRKDEDGTAQYNLRKLNELPWHLIKSGRVNEFYDYIVFDYDFMFNKLKGTSRYLLLRDLDLPQKLGVEYIKEAELVYNAIRLSAQSLVYDPVNLSVDLIGRLIMYEKDCPRVKLLLNQCRQSKQALSNCCLIPKVQCFDSGSGVLYSSFDLGLGMGLVMPNGQLVSFSLINNEVTWYDIEGNEIKRFSSDYNLFLSMKYMSTGYIPDDCVMHVLSMRSKNAGVTEDDRQALVLNMGRKKIQEEIEEYEACNKDVPQELRDMMESLNAGEIPDSIMEKLDVDGMMKKMMSGEEEAQKSQDLVRVDFMNGRVTKLMTLDPSWSVSSDDVEYVTKDYVLCCKGKSDSTGTSTLRLLSIGEKKFVTLYDEETSGTSNIGTQNLDGKSNLLCFCLDINDKASSLLVVMNLANSEFKSAVSAFGDGTQAKFTEDEKLLFTSGTKVLLLVWSVESGELIRGIRMGSAESFLSGQPRGTDFFTICHFPDESAGDTDERMYIMAKVYNTKSFHDASIREESAVMLPKFTQRRQARCAVSLTNKYEVDIIATSRADEAEDGNLETRQDFTSQNRQEMIADFINKRMSKRNDLVDIQFLPEKCTLNLAFSQHLKASEEIRVGVGVPPIWLGAVVRLDYSDVEKGTPTSEMQFQHSIGKVFDMGPAVAFLHDNQHLVNYKLQIVDYMKGEVIRCLSQDEDLYFVRLQATPDCSLLVGQVYFPAYEVEFAVFDDESMNNSDMFAVIPPRGLQVYRISDGCRVANYLFESDPVGFCLIASSVSVPTCPPEVGQHQVESGRFQPLRTSLGLEAARPGAAKVGTVAVHLFHYGTEANWRLLPLLLLQPRARGEGASGLGHPFEQNLPVQRPGQFAVLLAFPLLLALPVKPGERGHQQCDENHRKGQPPTPETVWGRRSMSRSRRQRRRRCGTSSWPRDLAGCSSWTRLRCALAAAAAELPAAATRAADFVAPRLTKPSPAPTATQLSTRRRRPLQPARPRSGSACWLLNRGHSWRRHCRCGRRGRRQLRGRGDIDGGGSDGRCLLTADQMLIGHLPAEPQQLGLQRHQLLSQPSSLLTLHRAGLDAERRLPHLLGEATVLRLHRLQLPLQAGQAALQAAHLQLVAFHLGFELQVLPAGGLEHLPLSLQLPLVRHLLEPFDLFLALCRPAGPDLPQHGARLLLPALQADIIEVVLGSDARIVARIVLEEDSAVSEDCLIIEAVAAVPAAIIVGGVVCRISGHRGGGRRLSVIVAIVVIHVILDSGWRRRCCSLRSGQGSYLRQWLF</sequence>
<dbReference type="Proteomes" id="UP000095280">
    <property type="component" value="Unplaced"/>
</dbReference>
<dbReference type="Gene3D" id="3.40.50.300">
    <property type="entry name" value="P-loop containing nucleotide triphosphate hydrolases"/>
    <property type="match status" value="1"/>
</dbReference>
<dbReference type="InterPro" id="IPR041664">
    <property type="entry name" value="AAA_16"/>
</dbReference>
<evidence type="ECO:0000256" key="1">
    <source>
        <dbReference type="ARBA" id="ARBA00022574"/>
    </source>
</evidence>
<feature type="region of interest" description="Disordered" evidence="3">
    <location>
        <begin position="143"/>
        <end position="170"/>
    </location>
</feature>
<evidence type="ECO:0000259" key="6">
    <source>
        <dbReference type="PROSITE" id="PS51406"/>
    </source>
</evidence>
<dbReference type="InterPro" id="IPR014716">
    <property type="entry name" value="Fibrinogen_a/b/g_C_1"/>
</dbReference>
<dbReference type="Pfam" id="PF13191">
    <property type="entry name" value="AAA_16"/>
    <property type="match status" value="1"/>
</dbReference>
<dbReference type="Pfam" id="PF00147">
    <property type="entry name" value="Fibrinogen_C"/>
    <property type="match status" value="1"/>
</dbReference>
<dbReference type="InterPro" id="IPR026794">
    <property type="entry name" value="ADISSP"/>
</dbReference>
<feature type="compositionally biased region" description="Basic and acidic residues" evidence="3">
    <location>
        <begin position="666"/>
        <end position="677"/>
    </location>
</feature>
<feature type="region of interest" description="Disordered" evidence="3">
    <location>
        <begin position="3173"/>
        <end position="3203"/>
    </location>
</feature>
<evidence type="ECO:0000256" key="3">
    <source>
        <dbReference type="SAM" id="MobiDB-lite"/>
    </source>
</evidence>
<dbReference type="PANTHER" id="PTHR19871:SF14">
    <property type="entry name" value="DUF4062 DOMAIN-CONTAINING PROTEIN"/>
    <property type="match status" value="1"/>
</dbReference>
<dbReference type="Pfam" id="PF13271">
    <property type="entry name" value="DUF4062"/>
    <property type="match status" value="1"/>
</dbReference>
<dbReference type="InterPro" id="IPR000408">
    <property type="entry name" value="Reg_chr_condens"/>
</dbReference>
<feature type="transmembrane region" description="Helical" evidence="4">
    <location>
        <begin position="1150"/>
        <end position="1169"/>
    </location>
</feature>
<keyword evidence="1" id="KW-0853">WD repeat</keyword>
<keyword evidence="4" id="KW-0472">Membrane</keyword>
<keyword evidence="4" id="KW-0812">Transmembrane</keyword>
<feature type="domain" description="NACHT" evidence="5">
    <location>
        <begin position="1825"/>
        <end position="1964"/>
    </location>
</feature>
<dbReference type="InterPro" id="IPR007111">
    <property type="entry name" value="NACHT_NTPase"/>
</dbReference>
<keyword evidence="2" id="KW-0677">Repeat</keyword>
<feature type="transmembrane region" description="Helical" evidence="4">
    <location>
        <begin position="1233"/>
        <end position="1254"/>
    </location>
</feature>
<feature type="region of interest" description="Disordered" evidence="3">
    <location>
        <begin position="3093"/>
        <end position="3137"/>
    </location>
</feature>
<dbReference type="SUPFAM" id="SSF52540">
    <property type="entry name" value="P-loop containing nucleoside triphosphate hydrolases"/>
    <property type="match status" value="1"/>
</dbReference>
<dbReference type="InterPro" id="IPR052752">
    <property type="entry name" value="NACHT-WD_repeat"/>
</dbReference>
<reference evidence="8" key="1">
    <citation type="submission" date="2016-11" db="UniProtKB">
        <authorList>
            <consortium name="WormBaseParasite"/>
        </authorList>
    </citation>
    <scope>IDENTIFICATION</scope>
</reference>
<dbReference type="InterPro" id="IPR025139">
    <property type="entry name" value="DUF4062"/>
</dbReference>
<evidence type="ECO:0000256" key="4">
    <source>
        <dbReference type="SAM" id="Phobius"/>
    </source>
</evidence>
<proteinExistence type="predicted"/>
<feature type="transmembrane region" description="Helical" evidence="4">
    <location>
        <begin position="1020"/>
        <end position="1043"/>
    </location>
</feature>
<dbReference type="SMART" id="SM00186">
    <property type="entry name" value="FBG"/>
    <property type="match status" value="1"/>
</dbReference>
<keyword evidence="7" id="KW-1185">Reference proteome</keyword>
<feature type="compositionally biased region" description="Polar residues" evidence="3">
    <location>
        <begin position="1"/>
        <end position="16"/>
    </location>
</feature>
<feature type="compositionally biased region" description="Low complexity" evidence="3">
    <location>
        <begin position="596"/>
        <end position="608"/>
    </location>
</feature>
<accession>A0A1I8H7C6</accession>
<evidence type="ECO:0000313" key="7">
    <source>
        <dbReference type="Proteomes" id="UP000095280"/>
    </source>
</evidence>
<dbReference type="InterPro" id="IPR002181">
    <property type="entry name" value="Fibrinogen_a/b/g_C_dom"/>
</dbReference>
<feature type="region of interest" description="Disordered" evidence="3">
    <location>
        <begin position="657"/>
        <end position="683"/>
    </location>
</feature>
<evidence type="ECO:0000313" key="8">
    <source>
        <dbReference type="WBParaSite" id="maker-uti_cns_0004857-snap-gene-0.8-mRNA-1"/>
    </source>
</evidence>
<name>A0A1I8H7C6_9PLAT</name>
<protein>
    <submittedName>
        <fullName evidence="8">Fibrinogen C-terminal domain-containing protein</fullName>
    </submittedName>
</protein>
<dbReference type="Gene3D" id="1.20.1070.10">
    <property type="entry name" value="Rhodopsin 7-helix transmembrane proteins"/>
    <property type="match status" value="1"/>
</dbReference>
<evidence type="ECO:0000259" key="5">
    <source>
        <dbReference type="PROSITE" id="PS50837"/>
    </source>
</evidence>
<dbReference type="WBParaSite" id="maker-uti_cns_0004857-snap-gene-0.8-mRNA-1">
    <property type="protein sequence ID" value="maker-uti_cns_0004857-snap-gene-0.8-mRNA-1"/>
    <property type="gene ID" value="maker-uti_cns_0004857-snap-gene-0.8"/>
</dbReference>
<dbReference type="PROSITE" id="PS00626">
    <property type="entry name" value="RCC1_2"/>
    <property type="match status" value="1"/>
</dbReference>
<feature type="region of interest" description="Disordered" evidence="3">
    <location>
        <begin position="1"/>
        <end position="35"/>
    </location>
</feature>
<feature type="compositionally biased region" description="Basic and acidic residues" evidence="3">
    <location>
        <begin position="3093"/>
        <end position="3104"/>
    </location>
</feature>
<keyword evidence="4" id="KW-1133">Transmembrane helix</keyword>
<feature type="transmembrane region" description="Helical" evidence="4">
    <location>
        <begin position="1190"/>
        <end position="1213"/>
    </location>
</feature>
<dbReference type="Pfam" id="PF15006">
    <property type="entry name" value="DUF4517"/>
    <property type="match status" value="1"/>
</dbReference>
<dbReference type="PROSITE" id="PS51406">
    <property type="entry name" value="FIBRINOGEN_C_2"/>
    <property type="match status" value="1"/>
</dbReference>
<organism evidence="7 8">
    <name type="scientific">Macrostomum lignano</name>
    <dbReference type="NCBI Taxonomy" id="282301"/>
    <lineage>
        <taxon>Eukaryota</taxon>
        <taxon>Metazoa</taxon>
        <taxon>Spiralia</taxon>
        <taxon>Lophotrochozoa</taxon>
        <taxon>Platyhelminthes</taxon>
        <taxon>Rhabditophora</taxon>
        <taxon>Macrostomorpha</taxon>
        <taxon>Macrostomida</taxon>
        <taxon>Macrostomidae</taxon>
        <taxon>Macrostomum</taxon>
    </lineage>
</organism>
<feature type="domain" description="Fibrinogen C-terminal" evidence="6">
    <location>
        <begin position="752"/>
        <end position="931"/>
    </location>
</feature>
<dbReference type="Pfam" id="PF25469">
    <property type="entry name" value="WHD_NWD1"/>
    <property type="match status" value="1"/>
</dbReference>
<evidence type="ECO:0000256" key="2">
    <source>
        <dbReference type="ARBA" id="ARBA00022737"/>
    </source>
</evidence>